<dbReference type="Gene3D" id="3.30.200.20">
    <property type="entry name" value="Phosphorylase Kinase, domain 1"/>
    <property type="match status" value="1"/>
</dbReference>
<dbReference type="SMART" id="SM00219">
    <property type="entry name" value="TyrKc"/>
    <property type="match status" value="1"/>
</dbReference>
<dbReference type="Pfam" id="PF07714">
    <property type="entry name" value="PK_Tyr_Ser-Thr"/>
    <property type="match status" value="1"/>
</dbReference>
<evidence type="ECO:0000256" key="3">
    <source>
        <dbReference type="ARBA" id="ARBA00023180"/>
    </source>
</evidence>
<feature type="domain" description="Bulb-type lectin" evidence="5">
    <location>
        <begin position="25"/>
        <end position="141"/>
    </location>
</feature>
<dbReference type="AlphaFoldDB" id="A0A218WY64"/>
<sequence length="632" mass="71089">MWFPFPLLLVHCSILVVSSGAAESSHTLSVNQTLSDGQTLVSLGQVFELGFFSPGTSRNRYLGMWYRNSTPTYVWVANRNDPIVNSTAELALTQDGSLSLRNGSTSYLSVNTTAGASLQLLDDGNLVLKDGSGNYLWQSYDNITNTLLPGMKLGWNLETGSVRNMTSWASSTDPFSGQFTFSLDPPESPQLVLRKDGQKLYRWGPWNGVRFSGTSELRANPVFDPIFNSSPQEVYYSYQVVEDSVLSRLLLTWDGQIQYLSWRNSNEWTLMVTLQRDECDTYRKCGPFGSCYSGDMICKCLEGFVPTSPQSWNSIDWTDGCTRKWELNCGNGDGFVKYKDLKLPDNSRLSSNRSLSLEECEMECLNNCSCTAFTRIDIQGNGGGCVLWFKELIDMKNYPDGGDVLYIRTARAELDELADAKRKRLIRRAIGVTLSVGALSSGQEIAVKRLSLDSGQGIQEFKNEVTLIAKLQHRNLVKLLGCCIQGEERMLIYEFMPNKSLDHHLFEQMQCGYALINVFLPHIVSFYKTDGCTRKWELDCGNGDGFVKYKDLKLPDNSRLSSNRSLSLEECEMECLNNFSCTAFTRIDIHGKGGDCVLWFEELIDMKNYPDGGDVLYIRMARAELVKLYMCA</sequence>
<dbReference type="InterPro" id="IPR011009">
    <property type="entry name" value="Kinase-like_dom_sf"/>
</dbReference>
<dbReference type="InterPro" id="IPR001245">
    <property type="entry name" value="Ser-Thr/Tyr_kinase_cat_dom"/>
</dbReference>
<keyword evidence="3" id="KW-0325">Glycoprotein</keyword>
<feature type="domain" description="Apple" evidence="6">
    <location>
        <begin position="329"/>
        <end position="410"/>
    </location>
</feature>
<dbReference type="InterPro" id="IPR003609">
    <property type="entry name" value="Pan_app"/>
</dbReference>
<dbReference type="Pfam" id="PF01453">
    <property type="entry name" value="B_lectin"/>
    <property type="match status" value="1"/>
</dbReference>
<dbReference type="Gene3D" id="3.50.4.10">
    <property type="entry name" value="Hepatocyte Growth Factor"/>
    <property type="match status" value="2"/>
</dbReference>
<dbReference type="Proteomes" id="UP000197138">
    <property type="component" value="Unassembled WGS sequence"/>
</dbReference>
<dbReference type="PANTHER" id="PTHR32444">
    <property type="entry name" value="BULB-TYPE LECTIN DOMAIN-CONTAINING PROTEIN"/>
    <property type="match status" value="1"/>
</dbReference>
<dbReference type="CDD" id="cd00028">
    <property type="entry name" value="B_lectin"/>
    <property type="match status" value="1"/>
</dbReference>
<proteinExistence type="predicted"/>
<dbReference type="Pfam" id="PF00954">
    <property type="entry name" value="S_locus_glycop"/>
    <property type="match status" value="1"/>
</dbReference>
<evidence type="ECO:0000313" key="8">
    <source>
        <dbReference type="Proteomes" id="UP000197138"/>
    </source>
</evidence>
<dbReference type="SMART" id="SM00473">
    <property type="entry name" value="PAN_AP"/>
    <property type="match status" value="2"/>
</dbReference>
<protein>
    <submittedName>
        <fullName evidence="7">Uncharacterized protein</fullName>
    </submittedName>
</protein>
<comment type="caution">
    <text evidence="7">The sequence shown here is derived from an EMBL/GenBank/DDBJ whole genome shotgun (WGS) entry which is preliminary data.</text>
</comment>
<dbReference type="CDD" id="cd01098">
    <property type="entry name" value="PAN_AP_plant"/>
    <property type="match status" value="2"/>
</dbReference>
<evidence type="ECO:0000256" key="2">
    <source>
        <dbReference type="ARBA" id="ARBA00023157"/>
    </source>
</evidence>
<dbReference type="FunFam" id="3.30.200.20:FF:000910">
    <property type="entry name" value="Cysteine-rich receptor-like protein kinase 11"/>
    <property type="match status" value="1"/>
</dbReference>
<evidence type="ECO:0000313" key="7">
    <source>
        <dbReference type="EMBL" id="OWM77583.1"/>
    </source>
</evidence>
<dbReference type="Pfam" id="PF08276">
    <property type="entry name" value="PAN_2"/>
    <property type="match status" value="2"/>
</dbReference>
<evidence type="ECO:0000259" key="5">
    <source>
        <dbReference type="PROSITE" id="PS50927"/>
    </source>
</evidence>
<dbReference type="SUPFAM" id="SSF56112">
    <property type="entry name" value="Protein kinase-like (PK-like)"/>
    <property type="match status" value="1"/>
</dbReference>
<evidence type="ECO:0000259" key="6">
    <source>
        <dbReference type="PROSITE" id="PS50948"/>
    </source>
</evidence>
<keyword evidence="2" id="KW-1015">Disulfide bond</keyword>
<dbReference type="GO" id="GO:0004713">
    <property type="term" value="F:protein tyrosine kinase activity"/>
    <property type="evidence" value="ECO:0007669"/>
    <property type="project" value="InterPro"/>
</dbReference>
<feature type="signal peptide" evidence="4">
    <location>
        <begin position="1"/>
        <end position="22"/>
    </location>
</feature>
<dbReference type="Gene3D" id="2.90.10.10">
    <property type="entry name" value="Bulb-type lectin domain"/>
    <property type="match status" value="1"/>
</dbReference>
<dbReference type="SUPFAM" id="SSF57414">
    <property type="entry name" value="Hairpin loop containing domain-like"/>
    <property type="match status" value="1"/>
</dbReference>
<gene>
    <name evidence="7" type="ORF">CDL15_Pgr016981</name>
</gene>
<dbReference type="PROSITE" id="PS50948">
    <property type="entry name" value="PAN"/>
    <property type="match status" value="2"/>
</dbReference>
<dbReference type="SMART" id="SM00108">
    <property type="entry name" value="B_lectin"/>
    <property type="match status" value="1"/>
</dbReference>
<dbReference type="InterPro" id="IPR036426">
    <property type="entry name" value="Bulb-type_lectin_dom_sf"/>
</dbReference>
<reference evidence="8" key="1">
    <citation type="journal article" date="2017" name="Plant J.">
        <title>The pomegranate (Punica granatum L.) genome and the genomics of punicalagin biosynthesis.</title>
        <authorList>
            <person name="Qin G."/>
            <person name="Xu C."/>
            <person name="Ming R."/>
            <person name="Tang H."/>
            <person name="Guyot R."/>
            <person name="Kramer E.M."/>
            <person name="Hu Y."/>
            <person name="Yi X."/>
            <person name="Qi Y."/>
            <person name="Xu X."/>
            <person name="Gao Z."/>
            <person name="Pan H."/>
            <person name="Jian J."/>
            <person name="Tian Y."/>
            <person name="Yue Z."/>
            <person name="Xu Y."/>
        </authorList>
    </citation>
    <scope>NUCLEOTIDE SEQUENCE [LARGE SCALE GENOMIC DNA]</scope>
    <source>
        <strain evidence="8">cv. Dabenzi</strain>
    </source>
</reference>
<dbReference type="InterPro" id="IPR020635">
    <property type="entry name" value="Tyr_kinase_cat_dom"/>
</dbReference>
<evidence type="ECO:0000256" key="1">
    <source>
        <dbReference type="ARBA" id="ARBA00022729"/>
    </source>
</evidence>
<dbReference type="SUPFAM" id="SSF51110">
    <property type="entry name" value="alpha-D-mannose-specific plant lectins"/>
    <property type="match status" value="1"/>
</dbReference>
<feature type="chain" id="PRO_5012352259" evidence="4">
    <location>
        <begin position="23"/>
        <end position="632"/>
    </location>
</feature>
<feature type="domain" description="Apple" evidence="6">
    <location>
        <begin position="540"/>
        <end position="621"/>
    </location>
</feature>
<name>A0A218WY64_PUNGR</name>
<dbReference type="InterPro" id="IPR000858">
    <property type="entry name" value="S_locus_glycoprot_dom"/>
</dbReference>
<accession>A0A218WY64</accession>
<keyword evidence="1 4" id="KW-0732">Signal</keyword>
<dbReference type="InterPro" id="IPR001480">
    <property type="entry name" value="Bulb-type_lectin_dom"/>
</dbReference>
<dbReference type="PANTHER" id="PTHR32444:SF185">
    <property type="entry name" value="RECEPTOR-LIKE SERINE_THREONINE-PROTEIN KINASE"/>
    <property type="match status" value="1"/>
</dbReference>
<dbReference type="GO" id="GO:0048544">
    <property type="term" value="P:recognition of pollen"/>
    <property type="evidence" value="ECO:0007669"/>
    <property type="project" value="InterPro"/>
</dbReference>
<dbReference type="PROSITE" id="PS50927">
    <property type="entry name" value="BULB_LECTIN"/>
    <property type="match status" value="1"/>
</dbReference>
<dbReference type="EMBL" id="MTKT01002534">
    <property type="protein sequence ID" value="OWM77583.1"/>
    <property type="molecule type" value="Genomic_DNA"/>
</dbReference>
<evidence type="ECO:0000256" key="4">
    <source>
        <dbReference type="SAM" id="SignalP"/>
    </source>
</evidence>
<organism evidence="7 8">
    <name type="scientific">Punica granatum</name>
    <name type="common">Pomegranate</name>
    <dbReference type="NCBI Taxonomy" id="22663"/>
    <lineage>
        <taxon>Eukaryota</taxon>
        <taxon>Viridiplantae</taxon>
        <taxon>Streptophyta</taxon>
        <taxon>Embryophyta</taxon>
        <taxon>Tracheophyta</taxon>
        <taxon>Spermatophyta</taxon>
        <taxon>Magnoliopsida</taxon>
        <taxon>eudicotyledons</taxon>
        <taxon>Gunneridae</taxon>
        <taxon>Pentapetalae</taxon>
        <taxon>rosids</taxon>
        <taxon>malvids</taxon>
        <taxon>Myrtales</taxon>
        <taxon>Lythraceae</taxon>
        <taxon>Punica</taxon>
    </lineage>
</organism>